<evidence type="ECO:0000313" key="1">
    <source>
        <dbReference type="EMBL" id="SMP08697.1"/>
    </source>
</evidence>
<dbReference type="EMBL" id="FXTT01000001">
    <property type="protein sequence ID" value="SMP08697.1"/>
    <property type="molecule type" value="Genomic_DNA"/>
</dbReference>
<comment type="caution">
    <text evidence="1">The sequence shown here is derived from an EMBL/GenBank/DDBJ whole genome shotgun (WGS) entry which is preliminary data.</text>
</comment>
<sequence length="39" mass="4750">MLCFDELKKFFFALAVHFFVESVLKTKEKRHVTRDQCRT</sequence>
<evidence type="ECO:0000313" key="2">
    <source>
        <dbReference type="Proteomes" id="UP001157914"/>
    </source>
</evidence>
<gene>
    <name evidence="1" type="ORF">SAMN06265374_1013</name>
</gene>
<dbReference type="Proteomes" id="UP001157914">
    <property type="component" value="Unassembled WGS sequence"/>
</dbReference>
<reference evidence="1 2" key="1">
    <citation type="submission" date="2017-05" db="EMBL/GenBank/DDBJ databases">
        <authorList>
            <person name="Varghese N."/>
            <person name="Submissions S."/>
        </authorList>
    </citation>
    <scope>NUCLEOTIDE SEQUENCE [LARGE SCALE GENOMIC DNA]</scope>
    <source>
        <strain evidence="1 2">DSM 15949</strain>
    </source>
</reference>
<name>A0ABY1NGD8_9HYPH</name>
<keyword evidence="2" id="KW-1185">Reference proteome</keyword>
<proteinExistence type="predicted"/>
<protein>
    <submittedName>
        <fullName evidence="1">Uncharacterized protein</fullName>
    </submittedName>
</protein>
<organism evidence="1 2">
    <name type="scientific">Roseibium denhamense</name>
    <dbReference type="NCBI Taxonomy" id="76305"/>
    <lineage>
        <taxon>Bacteria</taxon>
        <taxon>Pseudomonadati</taxon>
        <taxon>Pseudomonadota</taxon>
        <taxon>Alphaproteobacteria</taxon>
        <taxon>Hyphomicrobiales</taxon>
        <taxon>Stappiaceae</taxon>
        <taxon>Roseibium</taxon>
    </lineage>
</organism>
<accession>A0ABY1NGD8</accession>